<dbReference type="InterPro" id="IPR006896">
    <property type="entry name" value="Sec23/24_trunk_dom"/>
</dbReference>
<dbReference type="Gene3D" id="2.30.30.380">
    <property type="entry name" value="Zn-finger domain of Sec23/24"/>
    <property type="match status" value="1"/>
</dbReference>
<dbReference type="STRING" id="1764295.A0A5B8MS36"/>
<dbReference type="InterPro" id="IPR050550">
    <property type="entry name" value="SEC23_SEC24_subfamily"/>
</dbReference>
<dbReference type="OrthoDB" id="49016at2759"/>
<dbReference type="AlphaFoldDB" id="A0A5B8MS36"/>
<evidence type="ECO:0000313" key="8">
    <source>
        <dbReference type="Proteomes" id="UP000316726"/>
    </source>
</evidence>
<dbReference type="InterPro" id="IPR006900">
    <property type="entry name" value="Sec23/24_helical_dom"/>
</dbReference>
<dbReference type="InterPro" id="IPR036174">
    <property type="entry name" value="Znf_Sec23_Sec24_sf"/>
</dbReference>
<dbReference type="Pfam" id="PF04810">
    <property type="entry name" value="zf-Sec23_Sec24"/>
    <property type="match status" value="1"/>
</dbReference>
<keyword evidence="8" id="KW-1185">Reference proteome</keyword>
<name>A0A5B8MS36_9CHLO</name>
<dbReference type="PANTHER" id="PTHR13803">
    <property type="entry name" value="SEC24-RELATED PROTEIN"/>
    <property type="match status" value="1"/>
</dbReference>
<keyword evidence="3" id="KW-0653">Protein transport</keyword>
<dbReference type="InterPro" id="IPR006895">
    <property type="entry name" value="Znf_Sec23_Sec24"/>
</dbReference>
<dbReference type="Gene3D" id="3.40.50.410">
    <property type="entry name" value="von Willebrand factor, type A domain"/>
    <property type="match status" value="1"/>
</dbReference>
<dbReference type="Pfam" id="PF04815">
    <property type="entry name" value="Sec23_helical"/>
    <property type="match status" value="1"/>
</dbReference>
<feature type="domain" description="Zinc finger Sec23/Sec24-type" evidence="4">
    <location>
        <begin position="61"/>
        <end position="91"/>
    </location>
</feature>
<dbReference type="SUPFAM" id="SSF81995">
    <property type="entry name" value="beta-sandwich domain of Sec23/24"/>
    <property type="match status" value="1"/>
</dbReference>
<proteinExistence type="inferred from homology"/>
<dbReference type="GO" id="GO:0090110">
    <property type="term" value="P:COPII-coated vesicle cargo loading"/>
    <property type="evidence" value="ECO:0007669"/>
    <property type="project" value="TreeGrafter"/>
</dbReference>
<dbReference type="Gene3D" id="1.20.120.730">
    <property type="entry name" value="Sec23/Sec24 helical domain"/>
    <property type="match status" value="1"/>
</dbReference>
<evidence type="ECO:0000256" key="1">
    <source>
        <dbReference type="ARBA" id="ARBA00008334"/>
    </source>
</evidence>
<evidence type="ECO:0000256" key="2">
    <source>
        <dbReference type="ARBA" id="ARBA00022448"/>
    </source>
</evidence>
<keyword evidence="2" id="KW-0813">Transport</keyword>
<evidence type="ECO:0000256" key="3">
    <source>
        <dbReference type="ARBA" id="ARBA00022927"/>
    </source>
</evidence>
<reference evidence="7 8" key="1">
    <citation type="submission" date="2018-07" db="EMBL/GenBank/DDBJ databases">
        <title>The complete nuclear genome of the prasinophyte Chloropicon primus (CCMP1205).</title>
        <authorList>
            <person name="Pombert J.-F."/>
            <person name="Otis C."/>
            <person name="Turmel M."/>
            <person name="Lemieux C."/>
        </authorList>
    </citation>
    <scope>NUCLEOTIDE SEQUENCE [LARGE SCALE GENOMIC DNA]</scope>
    <source>
        <strain evidence="7 8">CCMP1205</strain>
    </source>
</reference>
<dbReference type="SUPFAM" id="SSF82919">
    <property type="entry name" value="Zn-finger domain of Sec23/24"/>
    <property type="match status" value="1"/>
</dbReference>
<dbReference type="GO" id="GO:0008270">
    <property type="term" value="F:zinc ion binding"/>
    <property type="evidence" value="ECO:0007669"/>
    <property type="project" value="InterPro"/>
</dbReference>
<protein>
    <recommendedName>
        <fullName evidence="9">Protein transport protein SEC23</fullName>
    </recommendedName>
</protein>
<dbReference type="Pfam" id="PF04811">
    <property type="entry name" value="Sec23_trunk"/>
    <property type="match status" value="1"/>
</dbReference>
<dbReference type="GO" id="GO:0006886">
    <property type="term" value="P:intracellular protein transport"/>
    <property type="evidence" value="ECO:0007669"/>
    <property type="project" value="InterPro"/>
</dbReference>
<evidence type="ECO:0000259" key="5">
    <source>
        <dbReference type="Pfam" id="PF04811"/>
    </source>
</evidence>
<gene>
    <name evidence="7" type="ORF">A3770_07p49830</name>
</gene>
<dbReference type="EMBL" id="CP031040">
    <property type="protein sequence ID" value="QDZ22465.1"/>
    <property type="molecule type" value="Genomic_DNA"/>
</dbReference>
<evidence type="ECO:0008006" key="9">
    <source>
        <dbReference type="Google" id="ProtNLM"/>
    </source>
</evidence>
<feature type="domain" description="Sec23/Sec24 helical" evidence="6">
    <location>
        <begin position="523"/>
        <end position="633"/>
    </location>
</feature>
<sequence length="769" mass="85364">MAVQGTLNKFPIDAKTKDESGLPFGVIVQPFVRETEVVEKDGKCVLNATEGTGLRVEQVERCNDCYAYINRYCYFDYRSWSCSLCGAVNPIGKKSRYYNVQHRSRLPELSSGFVDVEYTGKKGNGGKEDGDLRAAFVALVDTTGTEDQLELVRSAILAGLEGLAPNAKFGIVTYSAQGLGVFDLAGQGASCWHIPLPGDFGESREAEEYVNGMLDEVLPLELFLVEVGTHKEAIASALESVKSSEGKPSPSGAGACYGAALTAVVAYLSGLEFSQAGGQEALNDNPTGIIYSRVMTFMLNPPPSGAGRVDSGKRSAPTRRAISLTETFYSKMGSHSSCCGISCDLYIIGRDKETDYFDLASMRYLSKKSGGKIFYYPSVDECNAPQDVFTALSEPCALNGIFRVRTSNEFKVAQHYGQLEEHHKYKNLYHFATCDKTTCFGLDFKFSSSGFSRDPEVAPTVQLAFQYSVFEPEDDGEEEEEVGEEIEGKPQASRRHVMKQRLRIYTKQFPVAKSILDLYDHVDPQAVVSLLLHKCTNIIFEKGFGEARSLVEDWMINLLGQYNLHTNKRLLEAGDKIEEPDLSFKESNTMGDLPSLVYGILRGHVFSEGYIRKNPDEWVYLFSAYTSNPPKDIAHAIYPALSTYSENRGYRKVPLSKDHLSENEGTIYMVDSFFKIVVYYTTQGQKTQAFPPPHDGLLRKEIDDIRSSRGTAPVVIFIREGIEDERPFEDLLLDEPAKSSSGSTADYGFDQWSNFITKEVKEYLANPPS</sequence>
<dbReference type="SUPFAM" id="SSF53300">
    <property type="entry name" value="vWA-like"/>
    <property type="match status" value="1"/>
</dbReference>
<comment type="similarity">
    <text evidence="1">Belongs to the SEC23/SEC24 family. SEC24 subfamily.</text>
</comment>
<dbReference type="GO" id="GO:0000149">
    <property type="term" value="F:SNARE binding"/>
    <property type="evidence" value="ECO:0007669"/>
    <property type="project" value="TreeGrafter"/>
</dbReference>
<dbReference type="InterPro" id="IPR036465">
    <property type="entry name" value="vWFA_dom_sf"/>
</dbReference>
<dbReference type="Proteomes" id="UP000316726">
    <property type="component" value="Chromosome 7"/>
</dbReference>
<organism evidence="7 8">
    <name type="scientific">Chloropicon primus</name>
    <dbReference type="NCBI Taxonomy" id="1764295"/>
    <lineage>
        <taxon>Eukaryota</taxon>
        <taxon>Viridiplantae</taxon>
        <taxon>Chlorophyta</taxon>
        <taxon>Chloropicophyceae</taxon>
        <taxon>Chloropicales</taxon>
        <taxon>Chloropicaceae</taxon>
        <taxon>Chloropicon</taxon>
    </lineage>
</organism>
<dbReference type="PANTHER" id="PTHR13803:SF17">
    <property type="entry name" value="PROTEIN TRANSPORT PROTEIN SEC24"/>
    <property type="match status" value="1"/>
</dbReference>
<accession>A0A5B8MS36</accession>
<evidence type="ECO:0000259" key="4">
    <source>
        <dbReference type="Pfam" id="PF04810"/>
    </source>
</evidence>
<evidence type="ECO:0000259" key="6">
    <source>
        <dbReference type="Pfam" id="PF04815"/>
    </source>
</evidence>
<dbReference type="InterPro" id="IPR036175">
    <property type="entry name" value="Sec23/24_helical_dom_sf"/>
</dbReference>
<dbReference type="SUPFAM" id="SSF81811">
    <property type="entry name" value="Helical domain of Sec23/24"/>
    <property type="match status" value="1"/>
</dbReference>
<dbReference type="GO" id="GO:0070971">
    <property type="term" value="C:endoplasmic reticulum exit site"/>
    <property type="evidence" value="ECO:0007669"/>
    <property type="project" value="TreeGrafter"/>
</dbReference>
<evidence type="ECO:0000313" key="7">
    <source>
        <dbReference type="EMBL" id="QDZ22465.1"/>
    </source>
</evidence>
<dbReference type="GO" id="GO:0030127">
    <property type="term" value="C:COPII vesicle coat"/>
    <property type="evidence" value="ECO:0007669"/>
    <property type="project" value="InterPro"/>
</dbReference>
<feature type="domain" description="Sec23/Sec24 trunk" evidence="5">
    <location>
        <begin position="134"/>
        <end position="380"/>
    </location>
</feature>